<dbReference type="STRING" id="90262.A0A1X2ITD7"/>
<proteinExistence type="predicted"/>
<name>A0A1X2ITD7_9FUNG</name>
<protein>
    <recommendedName>
        <fullName evidence="4">Phosphatase activator</fullName>
    </recommendedName>
</protein>
<evidence type="ECO:0000256" key="1">
    <source>
        <dbReference type="SAM" id="MobiDB-lite"/>
    </source>
</evidence>
<gene>
    <name evidence="2" type="ORF">BCR42DRAFT_367694</name>
</gene>
<comment type="caution">
    <text evidence="2">The sequence shown here is derived from an EMBL/GenBank/DDBJ whole genome shotgun (WGS) entry which is preliminary data.</text>
</comment>
<dbReference type="EMBL" id="MCGE01000004">
    <property type="protein sequence ID" value="ORZ22056.1"/>
    <property type="molecule type" value="Genomic_DNA"/>
</dbReference>
<feature type="compositionally biased region" description="Low complexity" evidence="1">
    <location>
        <begin position="159"/>
        <end position="188"/>
    </location>
</feature>
<sequence>MTSSGSPITQVAEYSLCQDFAQDDHLHEKNLLSKQVRLRLRDERIDIDLETLILLPDSITLGMFPDGLGLEHFINGSAVLFDETHTIDFDPVCFNYMKSFFEETRQISLKHHTLTANIPLGLDTSSNNTDSVVTSILTGNKQLVIVLREELDYFILPRSTNPSSNTSTTDNNSSSGTKTDTTTTTTTSRNRQQLKTRAGTYLVQENKIFDALVKNIEKENNTAEQHLISMLCEAGFDYDDQWAYRALDPKRTCVASVSLCRLGVATGSTHRLDIIQRFMLFWKKPARKCWWDAEELDIDNTTIRLWKRRTFWLELATA</sequence>
<dbReference type="OrthoDB" id="9451547at2759"/>
<evidence type="ECO:0000313" key="3">
    <source>
        <dbReference type="Proteomes" id="UP000193560"/>
    </source>
</evidence>
<accession>A0A1X2ITD7</accession>
<evidence type="ECO:0000313" key="2">
    <source>
        <dbReference type="EMBL" id="ORZ22056.1"/>
    </source>
</evidence>
<feature type="region of interest" description="Disordered" evidence="1">
    <location>
        <begin position="158"/>
        <end position="193"/>
    </location>
</feature>
<organism evidence="2 3">
    <name type="scientific">Absidia repens</name>
    <dbReference type="NCBI Taxonomy" id="90262"/>
    <lineage>
        <taxon>Eukaryota</taxon>
        <taxon>Fungi</taxon>
        <taxon>Fungi incertae sedis</taxon>
        <taxon>Mucoromycota</taxon>
        <taxon>Mucoromycotina</taxon>
        <taxon>Mucoromycetes</taxon>
        <taxon>Mucorales</taxon>
        <taxon>Cunninghamellaceae</taxon>
        <taxon>Absidia</taxon>
    </lineage>
</organism>
<keyword evidence="3" id="KW-1185">Reference proteome</keyword>
<reference evidence="2 3" key="1">
    <citation type="submission" date="2016-07" db="EMBL/GenBank/DDBJ databases">
        <title>Pervasive Adenine N6-methylation of Active Genes in Fungi.</title>
        <authorList>
            <consortium name="DOE Joint Genome Institute"/>
            <person name="Mondo S.J."/>
            <person name="Dannebaum R.O."/>
            <person name="Kuo R.C."/>
            <person name="Labutti K."/>
            <person name="Haridas S."/>
            <person name="Kuo A."/>
            <person name="Salamov A."/>
            <person name="Ahrendt S.R."/>
            <person name="Lipzen A."/>
            <person name="Sullivan W."/>
            <person name="Andreopoulos W.B."/>
            <person name="Clum A."/>
            <person name="Lindquist E."/>
            <person name="Daum C."/>
            <person name="Ramamoorthy G.K."/>
            <person name="Gryganskyi A."/>
            <person name="Culley D."/>
            <person name="Magnuson J.K."/>
            <person name="James T.Y."/>
            <person name="O'Malley M.A."/>
            <person name="Stajich J.E."/>
            <person name="Spatafora J.W."/>
            <person name="Visel A."/>
            <person name="Grigoriev I.V."/>
        </authorList>
    </citation>
    <scope>NUCLEOTIDE SEQUENCE [LARGE SCALE GENOMIC DNA]</scope>
    <source>
        <strain evidence="2 3">NRRL 1336</strain>
    </source>
</reference>
<dbReference type="Proteomes" id="UP000193560">
    <property type="component" value="Unassembled WGS sequence"/>
</dbReference>
<evidence type="ECO:0008006" key="4">
    <source>
        <dbReference type="Google" id="ProtNLM"/>
    </source>
</evidence>
<dbReference type="AlphaFoldDB" id="A0A1X2ITD7"/>